<dbReference type="PROSITE" id="PS50088">
    <property type="entry name" value="ANK_REPEAT"/>
    <property type="match status" value="1"/>
</dbReference>
<proteinExistence type="predicted"/>
<dbReference type="InterPro" id="IPR036770">
    <property type="entry name" value="Ankyrin_rpt-contain_sf"/>
</dbReference>
<dbReference type="SUPFAM" id="SSF48403">
    <property type="entry name" value="Ankyrin repeat"/>
    <property type="match status" value="1"/>
</dbReference>
<protein>
    <submittedName>
        <fullName evidence="3">Ankyrin repeat-containing protein</fullName>
    </submittedName>
</protein>
<keyword evidence="4" id="KW-1185">Reference proteome</keyword>
<dbReference type="EMBL" id="JARAOO010000004">
    <property type="protein sequence ID" value="KAJ7970061.1"/>
    <property type="molecule type" value="Genomic_DNA"/>
</dbReference>
<feature type="repeat" description="ANK" evidence="2">
    <location>
        <begin position="86"/>
        <end position="118"/>
    </location>
</feature>
<dbReference type="Gene3D" id="1.25.40.20">
    <property type="entry name" value="Ankyrin repeat-containing domain"/>
    <property type="match status" value="1"/>
</dbReference>
<dbReference type="AlphaFoldDB" id="A0AAD7PVS0"/>
<evidence type="ECO:0000313" key="3">
    <source>
        <dbReference type="EMBL" id="KAJ7970061.1"/>
    </source>
</evidence>
<reference evidence="3" key="1">
    <citation type="journal article" date="2023" name="Science">
        <title>Elucidation of the pathway for biosynthesis of saponin adjuvants from the soapbark tree.</title>
        <authorList>
            <person name="Reed J."/>
            <person name="Orme A."/>
            <person name="El-Demerdash A."/>
            <person name="Owen C."/>
            <person name="Martin L.B.B."/>
            <person name="Misra R.C."/>
            <person name="Kikuchi S."/>
            <person name="Rejzek M."/>
            <person name="Martin A.C."/>
            <person name="Harkess A."/>
            <person name="Leebens-Mack J."/>
            <person name="Louveau T."/>
            <person name="Stephenson M.J."/>
            <person name="Osbourn A."/>
        </authorList>
    </citation>
    <scope>NUCLEOTIDE SEQUENCE</scope>
    <source>
        <strain evidence="3">S10</strain>
    </source>
</reference>
<comment type="caution">
    <text evidence="3">The sequence shown here is derived from an EMBL/GenBank/DDBJ whole genome shotgun (WGS) entry which is preliminary data.</text>
</comment>
<dbReference type="InterPro" id="IPR002110">
    <property type="entry name" value="Ankyrin_rpt"/>
</dbReference>
<comment type="subcellular location">
    <subcellularLocation>
        <location evidence="1">Cell membrane</location>
        <topology evidence="1">Peripheral membrane protein</topology>
        <orientation evidence="1">Cytoplasmic side</orientation>
    </subcellularLocation>
</comment>
<evidence type="ECO:0000256" key="1">
    <source>
        <dbReference type="ARBA" id="ARBA00004413"/>
    </source>
</evidence>
<name>A0AAD7PVS0_QUISA</name>
<dbReference type="GO" id="GO:0005886">
    <property type="term" value="C:plasma membrane"/>
    <property type="evidence" value="ECO:0007669"/>
    <property type="project" value="UniProtKB-SubCell"/>
</dbReference>
<sequence>MDSKMVNSSEQPDWSLFIQMHLRSILEDDDKDSFMDIINGLLYKLEVFPTEIMSCIIGNFADEIGTAVLNGETCLKPMDVNAVDPDQLTLLHKAAAVHNYYMVDALLSRGARTDLRYNCNCNCRYYHYLGMTPLNLALDGFSFDMFMSKWTPKHSLFNLIIRLCNPFKAMHSLPVARLLFFNTEGTEYDIYRYAKAGKVLELAALLLVAPEKVFSSSIFEKITNYSCPRGSKTLRQYTTSEIASLTALRMRLVHEIGSYALLQTCNDKLAIMRSLLMLLEVFERVGDKITTYVNQQTPQRDDTREAAKKLGWLIQESGFALDYADLDIYYLNSSKNRDVGEVLHSAVKSKICREKSLDLRLPDCMEPSNLHHCFKKPKGKGKLWSLRWSVTVKQDGKVLNAKKPAQRTFPGLGWQFSIPSKRHPYWGTWSVWAFSTSTKVEATIATTKALVPYEKVPLFKQYAHVALPILRRVVLG</sequence>
<dbReference type="KEGG" id="qsa:O6P43_008305"/>
<gene>
    <name evidence="3" type="ORF">O6P43_008305</name>
</gene>
<accession>A0AAD7PVS0</accession>
<keyword evidence="2" id="KW-0040">ANK repeat</keyword>
<dbReference type="Proteomes" id="UP001163823">
    <property type="component" value="Chromosome 4"/>
</dbReference>
<evidence type="ECO:0000256" key="2">
    <source>
        <dbReference type="PROSITE-ProRule" id="PRU00023"/>
    </source>
</evidence>
<evidence type="ECO:0000313" key="4">
    <source>
        <dbReference type="Proteomes" id="UP001163823"/>
    </source>
</evidence>
<organism evidence="3 4">
    <name type="scientific">Quillaja saponaria</name>
    <name type="common">Soap bark tree</name>
    <dbReference type="NCBI Taxonomy" id="32244"/>
    <lineage>
        <taxon>Eukaryota</taxon>
        <taxon>Viridiplantae</taxon>
        <taxon>Streptophyta</taxon>
        <taxon>Embryophyta</taxon>
        <taxon>Tracheophyta</taxon>
        <taxon>Spermatophyta</taxon>
        <taxon>Magnoliopsida</taxon>
        <taxon>eudicotyledons</taxon>
        <taxon>Gunneridae</taxon>
        <taxon>Pentapetalae</taxon>
        <taxon>rosids</taxon>
        <taxon>fabids</taxon>
        <taxon>Fabales</taxon>
        <taxon>Quillajaceae</taxon>
        <taxon>Quillaja</taxon>
    </lineage>
</organism>